<feature type="domain" description="STAS" evidence="3">
    <location>
        <begin position="3"/>
        <end position="115"/>
    </location>
</feature>
<comment type="similarity">
    <text evidence="1 2">Belongs to the anti-sigma-factor antagonist family.</text>
</comment>
<dbReference type="Proteomes" id="UP000660611">
    <property type="component" value="Unassembled WGS sequence"/>
</dbReference>
<dbReference type="AlphaFoldDB" id="A0A919PKZ5"/>
<dbReference type="GO" id="GO:0043856">
    <property type="term" value="F:anti-sigma factor antagonist activity"/>
    <property type="evidence" value="ECO:0007669"/>
    <property type="project" value="InterPro"/>
</dbReference>
<evidence type="ECO:0000259" key="3">
    <source>
        <dbReference type="PROSITE" id="PS50801"/>
    </source>
</evidence>
<accession>A0A919PKZ5</accession>
<evidence type="ECO:0000313" key="4">
    <source>
        <dbReference type="EMBL" id="GIG43953.1"/>
    </source>
</evidence>
<gene>
    <name evidence="4" type="ORF">Dsi01nite_019940</name>
</gene>
<evidence type="ECO:0000256" key="2">
    <source>
        <dbReference type="RuleBase" id="RU003749"/>
    </source>
</evidence>
<dbReference type="Pfam" id="PF01740">
    <property type="entry name" value="STAS"/>
    <property type="match status" value="1"/>
</dbReference>
<organism evidence="4 5">
    <name type="scientific">Dactylosporangium siamense</name>
    <dbReference type="NCBI Taxonomy" id="685454"/>
    <lineage>
        <taxon>Bacteria</taxon>
        <taxon>Bacillati</taxon>
        <taxon>Actinomycetota</taxon>
        <taxon>Actinomycetes</taxon>
        <taxon>Micromonosporales</taxon>
        <taxon>Micromonosporaceae</taxon>
        <taxon>Dactylosporangium</taxon>
    </lineage>
</organism>
<dbReference type="EMBL" id="BONQ01000029">
    <property type="protein sequence ID" value="GIG43953.1"/>
    <property type="molecule type" value="Genomic_DNA"/>
</dbReference>
<dbReference type="InterPro" id="IPR003658">
    <property type="entry name" value="Anti-sigma_ant"/>
</dbReference>
<dbReference type="InterPro" id="IPR036513">
    <property type="entry name" value="STAS_dom_sf"/>
</dbReference>
<evidence type="ECO:0000313" key="5">
    <source>
        <dbReference type="Proteomes" id="UP000660611"/>
    </source>
</evidence>
<dbReference type="PANTHER" id="PTHR33495">
    <property type="entry name" value="ANTI-SIGMA FACTOR ANTAGONIST TM_1081-RELATED-RELATED"/>
    <property type="match status" value="1"/>
</dbReference>
<reference evidence="4" key="1">
    <citation type="submission" date="2021-01" db="EMBL/GenBank/DDBJ databases">
        <title>Whole genome shotgun sequence of Dactylosporangium siamense NBRC 106093.</title>
        <authorList>
            <person name="Komaki H."/>
            <person name="Tamura T."/>
        </authorList>
    </citation>
    <scope>NUCLEOTIDE SEQUENCE</scope>
    <source>
        <strain evidence="4">NBRC 106093</strain>
    </source>
</reference>
<dbReference type="RefSeq" id="WP_203845802.1">
    <property type="nucleotide sequence ID" value="NZ_BAAAVW010000006.1"/>
</dbReference>
<dbReference type="NCBIfam" id="TIGR00377">
    <property type="entry name" value="ant_ant_sig"/>
    <property type="match status" value="1"/>
</dbReference>
<dbReference type="PROSITE" id="PS50801">
    <property type="entry name" value="STAS"/>
    <property type="match status" value="1"/>
</dbReference>
<dbReference type="CDD" id="cd07043">
    <property type="entry name" value="STAS_anti-anti-sigma_factors"/>
    <property type="match status" value="1"/>
</dbReference>
<protein>
    <recommendedName>
        <fullName evidence="2">Anti-sigma factor antagonist</fullName>
    </recommendedName>
</protein>
<name>A0A919PKZ5_9ACTN</name>
<keyword evidence="5" id="KW-1185">Reference proteome</keyword>
<evidence type="ECO:0000256" key="1">
    <source>
        <dbReference type="ARBA" id="ARBA00009013"/>
    </source>
</evidence>
<dbReference type="PANTHER" id="PTHR33495:SF2">
    <property type="entry name" value="ANTI-SIGMA FACTOR ANTAGONIST TM_1081-RELATED"/>
    <property type="match status" value="1"/>
</dbReference>
<comment type="caution">
    <text evidence="4">The sequence shown here is derived from an EMBL/GenBank/DDBJ whole genome shotgun (WGS) entry which is preliminary data.</text>
</comment>
<proteinExistence type="inferred from homology"/>
<dbReference type="InterPro" id="IPR002645">
    <property type="entry name" value="STAS_dom"/>
</dbReference>
<dbReference type="SUPFAM" id="SSF52091">
    <property type="entry name" value="SpoIIaa-like"/>
    <property type="match status" value="1"/>
</dbReference>
<sequence>MDLSLSTRPGRGCTVVVAAGVLDLATVPQLRTCLELEMDGGALRIVLDLAGVRLIDSSALGTLVSVSRTLRQRAGLLCLAAPQPIVRQVFELTSVQRIVDVYDTVAAAEDGLVMADGAG</sequence>
<dbReference type="Gene3D" id="3.30.750.24">
    <property type="entry name" value="STAS domain"/>
    <property type="match status" value="1"/>
</dbReference>